<accession>A0A849JWC4</accession>
<evidence type="ECO:0000259" key="10">
    <source>
        <dbReference type="Pfam" id="PF12323"/>
    </source>
</evidence>
<dbReference type="GO" id="GO:0032196">
    <property type="term" value="P:transposition"/>
    <property type="evidence" value="ECO:0007669"/>
    <property type="project" value="UniProtKB-KW"/>
</dbReference>
<evidence type="ECO:0000256" key="3">
    <source>
        <dbReference type="ARBA" id="ARBA00022723"/>
    </source>
</evidence>
<keyword evidence="2" id="KW-0815">Transposition</keyword>
<evidence type="ECO:0000256" key="1">
    <source>
        <dbReference type="ARBA" id="ARBA00008761"/>
    </source>
</evidence>
<evidence type="ECO:0000256" key="7">
    <source>
        <dbReference type="SAM" id="MobiDB-lite"/>
    </source>
</evidence>
<protein>
    <submittedName>
        <fullName evidence="11">Transposase</fullName>
    </submittedName>
</protein>
<keyword evidence="12" id="KW-1185">Reference proteome</keyword>
<comment type="caution">
    <text evidence="11">The sequence shown here is derived from an EMBL/GenBank/DDBJ whole genome shotgun (WGS) entry which is preliminary data.</text>
</comment>
<evidence type="ECO:0000259" key="8">
    <source>
        <dbReference type="Pfam" id="PF01385"/>
    </source>
</evidence>
<evidence type="ECO:0000313" key="12">
    <source>
        <dbReference type="Proteomes" id="UP000557204"/>
    </source>
</evidence>
<keyword evidence="3" id="KW-0479">Metal-binding</keyword>
<evidence type="ECO:0000256" key="4">
    <source>
        <dbReference type="ARBA" id="ARBA00022833"/>
    </source>
</evidence>
<dbReference type="GO" id="GO:0003677">
    <property type="term" value="F:DNA binding"/>
    <property type="evidence" value="ECO:0007669"/>
    <property type="project" value="UniProtKB-KW"/>
</dbReference>
<dbReference type="EMBL" id="JABFAJ010000015">
    <property type="protein sequence ID" value="NNU27602.1"/>
    <property type="molecule type" value="Genomic_DNA"/>
</dbReference>
<dbReference type="InterPro" id="IPR001959">
    <property type="entry name" value="Transposase"/>
</dbReference>
<dbReference type="InterPro" id="IPR010095">
    <property type="entry name" value="Cas12f1-like_TNB"/>
</dbReference>
<evidence type="ECO:0000259" key="9">
    <source>
        <dbReference type="Pfam" id="PF07282"/>
    </source>
</evidence>
<sequence>MTRHTTFRFSLDPTVEQRGVLERHAGASRFAFNQCLRFVFDARRARERGEDVTVPRTGYDLITTFNAWKKSAAAGRVFSVAPVGTTQVTDTGLVWRREVYQQVFEEAAVDLGRGLAAWSASRRGERAGRKVGHPGFRKKATARHSFRVRNQFPRRGRPAIRVGETTPRSVRLPGVGTLRVREDTRRLRRMLAKDRVRILFATVSRGQGRWWVSLNVEAADLHPARQHPDRGADAAEADSRWVGVDLGLTSLAVAARSDGTEVDRIDAWPRLLRSTARRRRALHRAVTRKQRGSRRRRRAVARLARYYAWTARRRRHHAHLISNRLVKTHDRLVLEHLDVRGMLARNPTLAESIHDVGWYQLTRQIAYKQAWRGGELVRADRWYRSSQTCSACRSVQGLGGVAVRRFDCRACGLSLDRDLNAAANLAAWAELHHGADVWARDLPAEGPVINAHRRERSGRRLRGGETDPEDVGTEARASA</sequence>
<dbReference type="Pfam" id="PF07282">
    <property type="entry name" value="Cas12f1-like_TNB"/>
    <property type="match status" value="1"/>
</dbReference>
<keyword evidence="5" id="KW-0238">DNA-binding</keyword>
<feature type="region of interest" description="Disordered" evidence="7">
    <location>
        <begin position="453"/>
        <end position="479"/>
    </location>
</feature>
<reference evidence="11 12" key="1">
    <citation type="submission" date="2020-05" db="EMBL/GenBank/DDBJ databases">
        <title>Genome sequence of Isoptericola sp. JC619 isolated from Chilika lagoon, India.</title>
        <authorList>
            <person name="Kumar D."/>
            <person name="Appam K."/>
            <person name="Gandham S."/>
            <person name="Uppada J."/>
            <person name="Sasikala C."/>
            <person name="Venkata Ramana C."/>
        </authorList>
    </citation>
    <scope>NUCLEOTIDE SEQUENCE [LARGE SCALE GENOMIC DNA]</scope>
    <source>
        <strain evidence="11 12">JC619</strain>
    </source>
</reference>
<dbReference type="RefSeq" id="WP_171247107.1">
    <property type="nucleotide sequence ID" value="NZ_JABFAJ010000015.1"/>
</dbReference>
<dbReference type="Pfam" id="PF01385">
    <property type="entry name" value="OrfB_IS605"/>
    <property type="match status" value="1"/>
</dbReference>
<keyword evidence="4" id="KW-0862">Zinc</keyword>
<keyword evidence="6" id="KW-0233">DNA recombination</keyword>
<gene>
    <name evidence="11" type="ORF">HLI28_08610</name>
</gene>
<feature type="domain" description="Transposase putative helix-turn-helix" evidence="10">
    <location>
        <begin position="1"/>
        <end position="46"/>
    </location>
</feature>
<dbReference type="Proteomes" id="UP000557204">
    <property type="component" value="Unassembled WGS sequence"/>
</dbReference>
<comment type="similarity">
    <text evidence="1">In the C-terminal section; belongs to the transposase 35 family.</text>
</comment>
<evidence type="ECO:0000256" key="6">
    <source>
        <dbReference type="ARBA" id="ARBA00023172"/>
    </source>
</evidence>
<evidence type="ECO:0000256" key="2">
    <source>
        <dbReference type="ARBA" id="ARBA00022578"/>
    </source>
</evidence>
<dbReference type="AlphaFoldDB" id="A0A849JWC4"/>
<feature type="domain" description="Probable transposase IS891/IS1136/IS1341" evidence="8">
    <location>
        <begin position="237"/>
        <end position="343"/>
    </location>
</feature>
<evidence type="ECO:0000256" key="5">
    <source>
        <dbReference type="ARBA" id="ARBA00023125"/>
    </source>
</evidence>
<feature type="domain" description="Cas12f1-like TNB" evidence="9">
    <location>
        <begin position="358"/>
        <end position="425"/>
    </location>
</feature>
<dbReference type="NCBIfam" id="NF040570">
    <property type="entry name" value="guided_TnpB"/>
    <property type="match status" value="1"/>
</dbReference>
<dbReference type="GO" id="GO:0006310">
    <property type="term" value="P:DNA recombination"/>
    <property type="evidence" value="ECO:0007669"/>
    <property type="project" value="UniProtKB-KW"/>
</dbReference>
<name>A0A849JWC4_9MICO</name>
<proteinExistence type="inferred from homology"/>
<dbReference type="Pfam" id="PF12323">
    <property type="entry name" value="HTH_OrfB_IS605"/>
    <property type="match status" value="1"/>
</dbReference>
<dbReference type="GO" id="GO:0046872">
    <property type="term" value="F:metal ion binding"/>
    <property type="evidence" value="ECO:0007669"/>
    <property type="project" value="UniProtKB-KW"/>
</dbReference>
<evidence type="ECO:0000313" key="11">
    <source>
        <dbReference type="EMBL" id="NNU27602.1"/>
    </source>
</evidence>
<organism evidence="11 12">
    <name type="scientific">Isoptericola sediminis</name>
    <dbReference type="NCBI Taxonomy" id="2733572"/>
    <lineage>
        <taxon>Bacteria</taxon>
        <taxon>Bacillati</taxon>
        <taxon>Actinomycetota</taxon>
        <taxon>Actinomycetes</taxon>
        <taxon>Micrococcales</taxon>
        <taxon>Promicromonosporaceae</taxon>
        <taxon>Isoptericola</taxon>
    </lineage>
</organism>
<dbReference type="InterPro" id="IPR021027">
    <property type="entry name" value="Transposase_put_HTH"/>
</dbReference>